<dbReference type="PANTHER" id="PTHR10989">
    <property type="entry name" value="ANDROGEN-INDUCED PROTEIN 1-RELATED"/>
    <property type="match status" value="1"/>
</dbReference>
<feature type="transmembrane region" description="Helical" evidence="18">
    <location>
        <begin position="117"/>
        <end position="133"/>
    </location>
</feature>
<evidence type="ECO:0000256" key="18">
    <source>
        <dbReference type="SAM" id="Phobius"/>
    </source>
</evidence>
<evidence type="ECO:0000256" key="5">
    <source>
        <dbReference type="ARBA" id="ARBA00022989"/>
    </source>
</evidence>
<evidence type="ECO:0000256" key="2">
    <source>
        <dbReference type="ARBA" id="ARBA00004127"/>
    </source>
</evidence>
<evidence type="ECO:0000256" key="4">
    <source>
        <dbReference type="ARBA" id="ARBA00022692"/>
    </source>
</evidence>
<keyword evidence="4 18" id="KW-0812">Transmembrane</keyword>
<accession>A0A5K3EVT7</accession>
<comment type="catalytic activity">
    <reaction evidence="16">
        <text>12-(9Z-hexadecenoyloxy)-octadecanoate + H2O = 12-hydroxyoctadecanoate + (9Z)-hexadecenoate + H(+)</text>
        <dbReference type="Rhea" id="RHEA:52072"/>
        <dbReference type="ChEBI" id="CHEBI:15377"/>
        <dbReference type="ChEBI" id="CHEBI:15378"/>
        <dbReference type="ChEBI" id="CHEBI:32372"/>
        <dbReference type="ChEBI" id="CHEBI:84201"/>
        <dbReference type="ChEBI" id="CHEBI:136312"/>
    </reaction>
    <physiologicalReaction direction="left-to-right" evidence="16">
        <dbReference type="Rhea" id="RHEA:52073"/>
    </physiologicalReaction>
</comment>
<organism evidence="19">
    <name type="scientific">Mesocestoides corti</name>
    <name type="common">Flatworm</name>
    <dbReference type="NCBI Taxonomy" id="53468"/>
    <lineage>
        <taxon>Eukaryota</taxon>
        <taxon>Metazoa</taxon>
        <taxon>Spiralia</taxon>
        <taxon>Lophotrochozoa</taxon>
        <taxon>Platyhelminthes</taxon>
        <taxon>Cestoda</taxon>
        <taxon>Eucestoda</taxon>
        <taxon>Cyclophyllidea</taxon>
        <taxon>Mesocestoididae</taxon>
        <taxon>Mesocestoides</taxon>
    </lineage>
</organism>
<comment type="catalytic activity">
    <reaction evidence="15">
        <text>13-(9Z-hexadecenoyloxy)-octadecanoate + H2O = 13-hydroxy-octadecanoate + (9Z)-hexadecenoate + H(+)</text>
        <dbReference type="Rhea" id="RHEA:52076"/>
        <dbReference type="ChEBI" id="CHEBI:15377"/>
        <dbReference type="ChEBI" id="CHEBI:15378"/>
        <dbReference type="ChEBI" id="CHEBI:32372"/>
        <dbReference type="ChEBI" id="CHEBI:136304"/>
        <dbReference type="ChEBI" id="CHEBI:136315"/>
    </reaction>
    <physiologicalReaction direction="left-to-right" evidence="15">
        <dbReference type="Rhea" id="RHEA:52077"/>
    </physiologicalReaction>
</comment>
<evidence type="ECO:0000256" key="15">
    <source>
        <dbReference type="ARBA" id="ARBA00049322"/>
    </source>
</evidence>
<feature type="transmembrane region" description="Helical" evidence="18">
    <location>
        <begin position="46"/>
        <end position="65"/>
    </location>
</feature>
<keyword evidence="6 18" id="KW-0472">Membrane</keyword>
<evidence type="ECO:0000256" key="9">
    <source>
        <dbReference type="ARBA" id="ARBA00047863"/>
    </source>
</evidence>
<keyword evidence="5 18" id="KW-1133">Transmembrane helix</keyword>
<feature type="transmembrane region" description="Helical" evidence="18">
    <location>
        <begin position="77"/>
        <end position="97"/>
    </location>
</feature>
<comment type="catalytic activity">
    <reaction evidence="1">
        <text>9-(9Z-hexadecenoyloxy)-octadecanoate + H2O = (9Z)-hexadecenoate + 9-hydroxy-octadecanoate + H(+)</text>
        <dbReference type="Rhea" id="RHEA:52068"/>
        <dbReference type="ChEBI" id="CHEBI:15377"/>
        <dbReference type="ChEBI" id="CHEBI:15378"/>
        <dbReference type="ChEBI" id="CHEBI:32372"/>
        <dbReference type="ChEBI" id="CHEBI:136286"/>
        <dbReference type="ChEBI" id="CHEBI:136309"/>
    </reaction>
    <physiologicalReaction direction="left-to-right" evidence="1">
        <dbReference type="Rhea" id="RHEA:52069"/>
    </physiologicalReaction>
</comment>
<evidence type="ECO:0000256" key="12">
    <source>
        <dbReference type="ARBA" id="ARBA00048800"/>
    </source>
</evidence>
<comment type="catalytic activity">
    <reaction evidence="13">
        <text>9-octadecanoyloxy-octadecanoate + H2O = 9-hydroxy-octadecanoate + octadecanoate + H(+)</text>
        <dbReference type="Rhea" id="RHEA:52096"/>
        <dbReference type="ChEBI" id="CHEBI:15377"/>
        <dbReference type="ChEBI" id="CHEBI:15378"/>
        <dbReference type="ChEBI" id="CHEBI:25629"/>
        <dbReference type="ChEBI" id="CHEBI:136286"/>
        <dbReference type="ChEBI" id="CHEBI:136373"/>
    </reaction>
    <physiologicalReaction direction="left-to-right" evidence="13">
        <dbReference type="Rhea" id="RHEA:52097"/>
    </physiologicalReaction>
</comment>
<proteinExistence type="inferred from homology"/>
<dbReference type="GO" id="GO:0012505">
    <property type="term" value="C:endomembrane system"/>
    <property type="evidence" value="ECO:0007669"/>
    <property type="project" value="UniProtKB-SubCell"/>
</dbReference>
<comment type="catalytic activity">
    <reaction evidence="9">
        <text>9-hexadecanoyloxy-octadecanoate + H2O = 9-hydroxy-octadecanoate + hexadecanoate + H(+)</text>
        <dbReference type="Rhea" id="RHEA:52052"/>
        <dbReference type="ChEBI" id="CHEBI:7896"/>
        <dbReference type="ChEBI" id="CHEBI:15377"/>
        <dbReference type="ChEBI" id="CHEBI:15378"/>
        <dbReference type="ChEBI" id="CHEBI:83670"/>
        <dbReference type="ChEBI" id="CHEBI:136286"/>
    </reaction>
    <physiologicalReaction direction="left-to-right" evidence="9">
        <dbReference type="Rhea" id="RHEA:52053"/>
    </physiologicalReaction>
</comment>
<evidence type="ECO:0000256" key="1">
    <source>
        <dbReference type="ARBA" id="ARBA00000923"/>
    </source>
</evidence>
<name>A0A5K3EVT7_MESCO</name>
<evidence type="ECO:0000256" key="13">
    <source>
        <dbReference type="ARBA" id="ARBA00049221"/>
    </source>
</evidence>
<dbReference type="Pfam" id="PF04750">
    <property type="entry name" value="Far-17a_AIG1"/>
    <property type="match status" value="1"/>
</dbReference>
<evidence type="ECO:0000313" key="19">
    <source>
        <dbReference type="WBParaSite" id="MCU_003499-RA"/>
    </source>
</evidence>
<dbReference type="AlphaFoldDB" id="A0A5K3EVT7"/>
<evidence type="ECO:0000256" key="8">
    <source>
        <dbReference type="ARBA" id="ARBA00047427"/>
    </source>
</evidence>
<sequence length="248" mass="28585">MLWSSVFSFCHRLLCFVGYGYAAYLTLTLCPSGVPLRDNVIHVTKYLTNITLLLQILYYALAIILPSKCGKFKSSMACLSLTASASVSVVFWALYFIDASLVIREEYLKIYPRWHMHVTHSLMTISILFDIICSRLPRVPFIKTLFLVFGYFGGYAAYTEFLITKQNFYTYPILRNFDVRGRYYFYAVNLSVVLIVFLLSVMIIRVGSTEQKRKTKKDKTKNKKNQQPPKQTRAVPTVAKPSKSRKQD</sequence>
<reference evidence="19" key="1">
    <citation type="submission" date="2019-11" db="UniProtKB">
        <authorList>
            <consortium name="WormBaseParasite"/>
        </authorList>
    </citation>
    <scope>IDENTIFICATION</scope>
</reference>
<comment type="subcellular location">
    <subcellularLocation>
        <location evidence="2">Endomembrane system</location>
        <topology evidence="2">Multi-pass membrane protein</topology>
    </subcellularLocation>
</comment>
<evidence type="ECO:0000256" key="16">
    <source>
        <dbReference type="ARBA" id="ARBA00049428"/>
    </source>
</evidence>
<evidence type="ECO:0000256" key="3">
    <source>
        <dbReference type="ARBA" id="ARBA00009300"/>
    </source>
</evidence>
<feature type="transmembrane region" description="Helical" evidence="18">
    <location>
        <begin position="145"/>
        <end position="163"/>
    </location>
</feature>
<evidence type="ECO:0000256" key="14">
    <source>
        <dbReference type="ARBA" id="ARBA00049296"/>
    </source>
</evidence>
<evidence type="ECO:0000256" key="17">
    <source>
        <dbReference type="SAM" id="MobiDB-lite"/>
    </source>
</evidence>
<comment type="catalytic activity">
    <reaction evidence="10">
        <text>12-octadecanoyloxy-octadecanoate + H2O = 12-hydroxyoctadecanoate + octadecanoate + H(+)</text>
        <dbReference type="Rhea" id="RHEA:52080"/>
        <dbReference type="ChEBI" id="CHEBI:15377"/>
        <dbReference type="ChEBI" id="CHEBI:15378"/>
        <dbReference type="ChEBI" id="CHEBI:25629"/>
        <dbReference type="ChEBI" id="CHEBI:84201"/>
        <dbReference type="ChEBI" id="CHEBI:136330"/>
    </reaction>
    <physiologicalReaction direction="left-to-right" evidence="10">
        <dbReference type="Rhea" id="RHEA:52081"/>
    </physiologicalReaction>
</comment>
<feature type="compositionally biased region" description="Basic residues" evidence="17">
    <location>
        <begin position="213"/>
        <end position="224"/>
    </location>
</feature>
<evidence type="ECO:0000256" key="6">
    <source>
        <dbReference type="ARBA" id="ARBA00023136"/>
    </source>
</evidence>
<feature type="transmembrane region" description="Helical" evidence="18">
    <location>
        <begin position="183"/>
        <end position="207"/>
    </location>
</feature>
<dbReference type="GO" id="GO:0016020">
    <property type="term" value="C:membrane"/>
    <property type="evidence" value="ECO:0007669"/>
    <property type="project" value="InterPro"/>
</dbReference>
<evidence type="ECO:0000256" key="7">
    <source>
        <dbReference type="ARBA" id="ARBA00047368"/>
    </source>
</evidence>
<dbReference type="InterPro" id="IPR006838">
    <property type="entry name" value="ADTRP_AIG1"/>
</dbReference>
<comment type="catalytic activity">
    <reaction evidence="12">
        <text>9-(9Z-octadecenoyloxy)-octadecanoate + H2O = 9-hydroxy-octadecanoate + (9Z)-octadecenoate + H(+)</text>
        <dbReference type="Rhea" id="RHEA:52048"/>
        <dbReference type="ChEBI" id="CHEBI:15377"/>
        <dbReference type="ChEBI" id="CHEBI:15378"/>
        <dbReference type="ChEBI" id="CHEBI:30823"/>
        <dbReference type="ChEBI" id="CHEBI:136282"/>
        <dbReference type="ChEBI" id="CHEBI:136286"/>
    </reaction>
    <physiologicalReaction direction="left-to-right" evidence="12">
        <dbReference type="Rhea" id="RHEA:52049"/>
    </physiologicalReaction>
</comment>
<comment type="catalytic activity">
    <reaction evidence="7">
        <text>12-hexadecanoyloxy-octadecanoate + H2O = 12-hydroxyoctadecanoate + hexadecanoate + H(+)</text>
        <dbReference type="Rhea" id="RHEA:52056"/>
        <dbReference type="ChEBI" id="CHEBI:7896"/>
        <dbReference type="ChEBI" id="CHEBI:15377"/>
        <dbReference type="ChEBI" id="CHEBI:15378"/>
        <dbReference type="ChEBI" id="CHEBI:83677"/>
        <dbReference type="ChEBI" id="CHEBI:84201"/>
    </reaction>
    <physiologicalReaction direction="left-to-right" evidence="7">
        <dbReference type="Rhea" id="RHEA:52057"/>
    </physiologicalReaction>
</comment>
<evidence type="ECO:0000256" key="11">
    <source>
        <dbReference type="ARBA" id="ARBA00048701"/>
    </source>
</evidence>
<comment type="similarity">
    <text evidence="3">Belongs to the AIG1 family.</text>
</comment>
<comment type="catalytic activity">
    <reaction evidence="11">
        <text>12-(9Z-octadecenoyloxy)-octadecanoate + H2O = 12-hydroxyoctadecanoate + (9Z)-octadecenoate + H(+)</text>
        <dbReference type="Rhea" id="RHEA:52060"/>
        <dbReference type="ChEBI" id="CHEBI:15377"/>
        <dbReference type="ChEBI" id="CHEBI:15378"/>
        <dbReference type="ChEBI" id="CHEBI:30823"/>
        <dbReference type="ChEBI" id="CHEBI:84201"/>
        <dbReference type="ChEBI" id="CHEBI:136302"/>
    </reaction>
    <physiologicalReaction direction="left-to-right" evidence="11">
        <dbReference type="Rhea" id="RHEA:52061"/>
    </physiologicalReaction>
</comment>
<dbReference type="WBParaSite" id="MCU_003499-RA">
    <property type="protein sequence ID" value="MCU_003499-RA"/>
    <property type="gene ID" value="MCU_003499"/>
</dbReference>
<comment type="catalytic activity">
    <reaction evidence="8">
        <text>13-octadecanoyloxy-octadecanoate + H2O = 13-hydroxy-octadecanoate + octadecanoate + H(+)</text>
        <dbReference type="Rhea" id="RHEA:52084"/>
        <dbReference type="ChEBI" id="CHEBI:15377"/>
        <dbReference type="ChEBI" id="CHEBI:15378"/>
        <dbReference type="ChEBI" id="CHEBI:25629"/>
        <dbReference type="ChEBI" id="CHEBI:136304"/>
        <dbReference type="ChEBI" id="CHEBI:136335"/>
    </reaction>
    <physiologicalReaction direction="left-to-right" evidence="8">
        <dbReference type="Rhea" id="RHEA:52085"/>
    </physiologicalReaction>
</comment>
<protein>
    <submittedName>
        <fullName evidence="19">TLC domain-containing protein</fullName>
    </submittedName>
</protein>
<feature type="region of interest" description="Disordered" evidence="17">
    <location>
        <begin position="210"/>
        <end position="248"/>
    </location>
</feature>
<dbReference type="PANTHER" id="PTHR10989:SF16">
    <property type="entry name" value="AT02829P-RELATED"/>
    <property type="match status" value="1"/>
</dbReference>
<comment type="catalytic activity">
    <reaction evidence="14">
        <text>13-(9Z-octadecenoyloxy)-octadecanoate + H2O = 13-hydroxy-octadecanoate + (9Z)-octadecenoate + H(+)</text>
        <dbReference type="Rhea" id="RHEA:52064"/>
        <dbReference type="ChEBI" id="CHEBI:15377"/>
        <dbReference type="ChEBI" id="CHEBI:15378"/>
        <dbReference type="ChEBI" id="CHEBI:30823"/>
        <dbReference type="ChEBI" id="CHEBI:136303"/>
        <dbReference type="ChEBI" id="CHEBI:136304"/>
    </reaction>
    <physiologicalReaction direction="left-to-right" evidence="14">
        <dbReference type="Rhea" id="RHEA:52065"/>
    </physiologicalReaction>
</comment>
<evidence type="ECO:0000256" key="10">
    <source>
        <dbReference type="ARBA" id="ARBA00048680"/>
    </source>
</evidence>